<evidence type="ECO:0000256" key="8">
    <source>
        <dbReference type="ARBA" id="ARBA00022989"/>
    </source>
</evidence>
<dbReference type="GO" id="GO:0015078">
    <property type="term" value="F:proton transmembrane transporter activity"/>
    <property type="evidence" value="ECO:0007669"/>
    <property type="project" value="InterPro"/>
</dbReference>
<evidence type="ECO:0000256" key="10">
    <source>
        <dbReference type="ARBA" id="ARBA00023128"/>
    </source>
</evidence>
<dbReference type="InterPro" id="IPR001421">
    <property type="entry name" value="ATP8_metazoa"/>
</dbReference>
<keyword evidence="7 13" id="KW-0375">Hydrogen ion transport</keyword>
<evidence type="ECO:0000256" key="2">
    <source>
        <dbReference type="ARBA" id="ARBA00008892"/>
    </source>
</evidence>
<evidence type="ECO:0000313" key="15">
    <source>
        <dbReference type="EMBL" id="UOR16936.1"/>
    </source>
</evidence>
<comment type="subcellular location">
    <subcellularLocation>
        <location evidence="1 13">Mitochondrion membrane</location>
        <topology evidence="1 13">Single-pass membrane protein</topology>
    </subcellularLocation>
</comment>
<proteinExistence type="inferred from homology"/>
<evidence type="ECO:0000256" key="4">
    <source>
        <dbReference type="ARBA" id="ARBA00022448"/>
    </source>
</evidence>
<evidence type="ECO:0000256" key="14">
    <source>
        <dbReference type="SAM" id="Phobius"/>
    </source>
</evidence>
<keyword evidence="5 13" id="KW-0138">CF(0)</keyword>
<keyword evidence="10 13" id="KW-0496">Mitochondrion</keyword>
<keyword evidence="6 13" id="KW-0812">Transmembrane</keyword>
<name>A0A8T9TFR5_9MUSC</name>
<geneLocation type="mitochondrion" evidence="15"/>
<reference evidence="15" key="1">
    <citation type="submission" date="2020-07" db="EMBL/GenBank/DDBJ databases">
        <title>The complete mitochondrial genome of Aplomya sp (Diptera: Tachinidae).</title>
        <authorList>
            <person name="Yuan M.-L."/>
            <person name="Wu H.-T."/>
        </authorList>
    </citation>
    <scope>NUCLEOTIDE SEQUENCE</scope>
</reference>
<organism evidence="15">
    <name type="scientific">Aplomya sp</name>
    <dbReference type="NCBI Taxonomy" id="2933279"/>
    <lineage>
        <taxon>Eukaryota</taxon>
        <taxon>Metazoa</taxon>
        <taxon>Ecdysozoa</taxon>
        <taxon>Arthropoda</taxon>
        <taxon>Hexapoda</taxon>
        <taxon>Insecta</taxon>
        <taxon>Pterygota</taxon>
        <taxon>Neoptera</taxon>
        <taxon>Endopterygota</taxon>
        <taxon>Diptera</taxon>
        <taxon>Brachycera</taxon>
        <taxon>Muscomorpha</taxon>
        <taxon>Oestroidea</taxon>
        <taxon>Tachinidae</taxon>
        <taxon>Exoristinae</taxon>
        <taxon>Eryciini</taxon>
        <taxon>Aplomya</taxon>
    </lineage>
</organism>
<protein>
    <recommendedName>
        <fullName evidence="13">ATP synthase complex subunit 8</fullName>
    </recommendedName>
</protein>
<keyword evidence="11 14" id="KW-0472">Membrane</keyword>
<evidence type="ECO:0000256" key="5">
    <source>
        <dbReference type="ARBA" id="ARBA00022547"/>
    </source>
</evidence>
<feature type="transmembrane region" description="Helical" evidence="14">
    <location>
        <begin position="6"/>
        <end position="31"/>
    </location>
</feature>
<evidence type="ECO:0000256" key="11">
    <source>
        <dbReference type="ARBA" id="ARBA00023136"/>
    </source>
</evidence>
<comment type="similarity">
    <text evidence="2 13">Belongs to the ATPase protein 8 family.</text>
</comment>
<dbReference type="GO" id="GO:0015986">
    <property type="term" value="P:proton motive force-driven ATP synthesis"/>
    <property type="evidence" value="ECO:0007669"/>
    <property type="project" value="InterPro"/>
</dbReference>
<evidence type="ECO:0000256" key="9">
    <source>
        <dbReference type="ARBA" id="ARBA00023065"/>
    </source>
</evidence>
<accession>A0A8T9TFR5</accession>
<evidence type="ECO:0000256" key="12">
    <source>
        <dbReference type="ARBA" id="ARBA00024864"/>
    </source>
</evidence>
<dbReference type="Pfam" id="PF00895">
    <property type="entry name" value="ATP-synt_8"/>
    <property type="match status" value="1"/>
</dbReference>
<evidence type="ECO:0000256" key="7">
    <source>
        <dbReference type="ARBA" id="ARBA00022781"/>
    </source>
</evidence>
<dbReference type="EMBL" id="MT785723">
    <property type="protein sequence ID" value="UOR16936.1"/>
    <property type="molecule type" value="Genomic_DNA"/>
</dbReference>
<sequence length="54" mass="6660">MPQMSPINWLSLFIIFTITFMIFSLMNYYLYTPNMPKSKLMNKNFLKNSMNWKW</sequence>
<evidence type="ECO:0000256" key="13">
    <source>
        <dbReference type="RuleBase" id="RU003661"/>
    </source>
</evidence>
<keyword evidence="4 13" id="KW-0813">Transport</keyword>
<keyword evidence="9 13" id="KW-0406">Ion transport</keyword>
<dbReference type="GO" id="GO:0031966">
    <property type="term" value="C:mitochondrial membrane"/>
    <property type="evidence" value="ECO:0007669"/>
    <property type="project" value="UniProtKB-SubCell"/>
</dbReference>
<evidence type="ECO:0000256" key="3">
    <source>
        <dbReference type="ARBA" id="ARBA00011291"/>
    </source>
</evidence>
<dbReference type="GO" id="GO:0045259">
    <property type="term" value="C:proton-transporting ATP synthase complex"/>
    <property type="evidence" value="ECO:0007669"/>
    <property type="project" value="UniProtKB-KW"/>
</dbReference>
<evidence type="ECO:0000256" key="6">
    <source>
        <dbReference type="ARBA" id="ARBA00022692"/>
    </source>
</evidence>
<dbReference type="AlphaFoldDB" id="A0A8T9TFR5"/>
<keyword evidence="8 14" id="KW-1133">Transmembrane helix</keyword>
<gene>
    <name evidence="15" type="primary">atp8</name>
</gene>
<comment type="function">
    <text evidence="12">Mitochondrial membrane ATP synthase (F(1)F(0) ATP synthase or Complex V) produces ATP from ADP in the presence of a proton gradient across the membrane which is generated by electron transport complexes of the respiratory chain. F-type ATPases consist of two structural domains, F(1) - containing the extramembraneous catalytic core and F(0) - containing the membrane proton channel, linked together by a central stalk and a peripheral stalk. During catalysis, ATP synthesis in the catalytic domain of F(1) is coupled via a rotary mechanism of the central stalk subunits to proton translocation. Part of the complex F(0) domain. Minor subunit located with subunit a in the membrane.</text>
</comment>
<comment type="subunit">
    <text evidence="3">F-type ATPases have 2 components, CF(1) - the catalytic core - and CF(0) - the membrane proton channel.</text>
</comment>
<evidence type="ECO:0000256" key="1">
    <source>
        <dbReference type="ARBA" id="ARBA00004304"/>
    </source>
</evidence>